<sequence length="152" mass="16565">MAARLCCYLDPERDVLCLRPLQAEPSGRPFSGLSRPAETAAAAAVPAFHGAHLSLRGLPSCAFSSAGPCALRFTSATWRCMETPMNSVTCLRKKTLGLRTAPPTVMEQYIKDCLFEQWEEQGEEPRLKVFVLGGCRHKLVGTASPCIFFTSA</sequence>
<comment type="caution">
    <text evidence="1">Lacks conserved residue(s) required for the propagation of feature annotation.</text>
</comment>
<keyword evidence="1" id="KW-1079">Host G2/M cell cycle arrest by virus</keyword>
<comment type="function">
    <text evidence="2">Multifunctional protein that may modulate protein degradation pathways, apoptosis, transcription, signal transduction, cell cycle progress, and genetic stability by directly or indirectly interacting with host factors.</text>
</comment>
<keyword evidence="1" id="KW-0804">Transcription</keyword>
<dbReference type="InterPro" id="IPR000236">
    <property type="entry name" value="Transactivation_prot_X"/>
</dbReference>
<keyword evidence="1 2" id="KW-0945">Host-virus interaction</keyword>
<dbReference type="KEGG" id="vg:26101582"/>
<keyword evidence="1" id="KW-0010">Activator</keyword>
<dbReference type="GO" id="GO:0033650">
    <property type="term" value="C:host cell mitochondrion"/>
    <property type="evidence" value="ECO:0007669"/>
    <property type="project" value="UniProtKB-SubCell"/>
</dbReference>
<dbReference type="RefSeq" id="YP_009175037.1">
    <property type="nucleotide sequence ID" value="NC_028129.1"/>
</dbReference>
<accession>Q80MM4</accession>
<keyword evidence="1" id="KW-0053">Apoptosis</keyword>
<name>Q80MM4_WMHBV</name>
<dbReference type="GO" id="GO:0042025">
    <property type="term" value="C:host cell nucleus"/>
    <property type="evidence" value="ECO:0007669"/>
    <property type="project" value="UniProtKB-SubCell"/>
</dbReference>
<comment type="subcellular location">
    <subcellularLocation>
        <location evidence="1">Host cytoplasm</location>
    </subcellularLocation>
    <subcellularLocation>
        <location evidence="1">Host nucleus</location>
    </subcellularLocation>
    <subcellularLocation>
        <location evidence="1">Host mitochondrion</location>
    </subcellularLocation>
    <text evidence="1">Mainly cytoplasmic as only a fraction is detected in the nucleus. In cytoplasm, a minor fraction associates with mitochondria or proteasomes.</text>
</comment>
<reference evidence="3 4" key="1">
    <citation type="journal article" date="2003" name="J. Virol.">
        <title>An infectious clone of woolly monkey hepatitis B virus.</title>
        <authorList>
            <person name="Lanford R.E."/>
            <person name="Chavez D."/>
            <person name="Barrera A."/>
            <person name="Brasky K.M."/>
        </authorList>
    </citation>
    <scope>NUCLEOTIDE SEQUENCE [LARGE SCALE GENOMIC DNA]</scope>
</reference>
<dbReference type="GO" id="GO:0019079">
    <property type="term" value="P:viral genome replication"/>
    <property type="evidence" value="ECO:0007669"/>
    <property type="project" value="UniProtKB-UniRule"/>
</dbReference>
<protein>
    <recommendedName>
        <fullName evidence="1 2">Protein X</fullName>
    </recommendedName>
    <alternativeName>
        <fullName evidence="1 2">HBx</fullName>
    </alternativeName>
    <alternativeName>
        <fullName evidence="1 2">Peptide X</fullName>
    </alternativeName>
    <alternativeName>
        <fullName evidence="1 2">pX</fullName>
    </alternativeName>
</protein>
<gene>
    <name evidence="1 2" type="primary">X</name>
</gene>
<comment type="subunit">
    <text evidence="1">May form homodimer. May interact with host CEBPA, CFLAR, CREB1, DDB1, E4F1, HBXIP, HSPD1/HSP60, NFKBIA, POLR2E and SMAD4. Interacts with host SMC5-SMC6 complex and induces its degradation.</text>
</comment>
<keyword evidence="1 2" id="KW-1045">Host mitochondrion</keyword>
<evidence type="ECO:0000256" key="1">
    <source>
        <dbReference type="HAMAP-Rule" id="MF_04074"/>
    </source>
</evidence>
<comment type="function">
    <text evidence="1">Multifunctional protein that plays a role in silencing host antiviral defenses and promoting viral transcription. Does not seem to be essential for HBV infection. May be directly involved in development of cirrhosis and liver cancer (hepatocellular carcinoma). Most of cytosolic activities involve modulation of cytosolic calcium. The effect on apoptosis is controversial depending on the cell types in which the studies have been conducted. May induce apoptosis by localizing in mitochondria and causing loss of mitochondrial membrane potential. May also modulate apoptosis by binding host CFLAR, a key regulator of the death-inducing signaling complex (DISC). Promotes viral transcription by using the host E3 ubiquitin ligase DDB1 to target the SMC5-SMC6 complex to proteasomal degradation. This host complex would otherwise bind to viral episomal DNA, and prevents its transcription. Moderately stimulates transcription of many different viral and cellular transcription elements. Promoters and enhancers stimulated by HBx contain DNA binding sites for NF-kappa-B, AP-1, AP-2, c-EBP, ATF/CREB, or the calcium-activated factor NF-AT.</text>
</comment>
<dbReference type="GO" id="GO:0039592">
    <property type="term" value="P:symbiont-mediated arrest of host cell cycle during G2/M transition"/>
    <property type="evidence" value="ECO:0007669"/>
    <property type="project" value="UniProtKB-UniRule"/>
</dbReference>
<dbReference type="HAMAP" id="MF_04074">
    <property type="entry name" value="HBV_X"/>
    <property type="match status" value="1"/>
</dbReference>
<keyword evidence="1" id="KW-0805">Transcription regulation</keyword>
<comment type="similarity">
    <text evidence="1 2">Belongs to the orthohepadnavirus protein X family.</text>
</comment>
<keyword evidence="1" id="KW-1074">Activation of host NF-kappa-B by virus</keyword>
<keyword evidence="1" id="KW-1121">Modulation of host cell cycle by virus</keyword>
<evidence type="ECO:0000313" key="4">
    <source>
        <dbReference type="Proteomes" id="UP000163759"/>
    </source>
</evidence>
<keyword evidence="1 2" id="KW-1035">Host cytoplasm</keyword>
<dbReference type="GO" id="GO:0085033">
    <property type="term" value="P:symbiont-mediated activation of host NF-kappaB cascade"/>
    <property type="evidence" value="ECO:0007669"/>
    <property type="project" value="UniProtKB-UniRule"/>
</dbReference>
<dbReference type="GO" id="GO:0006351">
    <property type="term" value="P:DNA-templated transcription"/>
    <property type="evidence" value="ECO:0007669"/>
    <property type="project" value="UniProtKB-UniRule"/>
</dbReference>
<dbReference type="Pfam" id="PF00739">
    <property type="entry name" value="X"/>
    <property type="match status" value="1"/>
</dbReference>
<comment type="PTM">
    <text evidence="1">A fraction may be phosphorylated in insect cells and HepG2 cells, a human hepatoblastoma cell line. Phosphorylated in vitro by host protein kinase C or mitogen-activated protein kinase. N-acetylated in insect cells.</text>
</comment>
<dbReference type="EMBL" id="AY226578">
    <property type="protein sequence ID" value="AAO74858.1"/>
    <property type="molecule type" value="Genomic_DNA"/>
</dbReference>
<evidence type="ECO:0000313" key="3">
    <source>
        <dbReference type="EMBL" id="AAO74858.1"/>
    </source>
</evidence>
<organism evidence="3 4">
    <name type="scientific">Woolly monkey hepatitis B virus (isolate Louisville)</name>
    <name type="common">WMHBV</name>
    <dbReference type="NCBI Taxonomy" id="490134"/>
    <lineage>
        <taxon>Viruses</taxon>
        <taxon>Riboviria</taxon>
        <taxon>Pararnavirae</taxon>
        <taxon>Artverviricota</taxon>
        <taxon>Revtraviricetes</taxon>
        <taxon>Blubervirales</taxon>
        <taxon>Hepadnaviridae</taxon>
        <taxon>Orthohepadnavirus</taxon>
        <taxon>Orthohepadnavirus lagothricis</taxon>
        <taxon>Woolly monkey hepatitis B virus</taxon>
    </lineage>
</organism>
<dbReference type="Proteomes" id="UP000163759">
    <property type="component" value="Segment"/>
</dbReference>
<keyword evidence="1 2" id="KW-1048">Host nucleus</keyword>
<proteinExistence type="inferred from homology"/>
<organismHost>
    <name type="scientific">Lagothrix lagotricha</name>
    <name type="common">Brown woolly monkey</name>
    <name type="synonym">Humboldt's woolly monkey</name>
    <dbReference type="NCBI Taxonomy" id="9519"/>
</organismHost>
<evidence type="ECO:0000256" key="2">
    <source>
        <dbReference type="RuleBase" id="RU361181"/>
    </source>
</evidence>